<dbReference type="Pfam" id="PF13385">
    <property type="entry name" value="Laminin_G_3"/>
    <property type="match status" value="1"/>
</dbReference>
<comment type="caution">
    <text evidence="2">The sequence shown here is derived from an EMBL/GenBank/DDBJ whole genome shotgun (WGS) entry which is preliminary data.</text>
</comment>
<proteinExistence type="predicted"/>
<dbReference type="Gene3D" id="2.60.120.200">
    <property type="match status" value="1"/>
</dbReference>
<feature type="region of interest" description="Disordered" evidence="1">
    <location>
        <begin position="87"/>
        <end position="109"/>
    </location>
</feature>
<feature type="non-terminal residue" evidence="2">
    <location>
        <position position="1"/>
    </location>
</feature>
<reference evidence="2" key="1">
    <citation type="journal article" date="2014" name="Front. Microbiol.">
        <title>High frequency of phylogenetically diverse reductive dehalogenase-homologous genes in deep subseafloor sedimentary metagenomes.</title>
        <authorList>
            <person name="Kawai M."/>
            <person name="Futagami T."/>
            <person name="Toyoda A."/>
            <person name="Takaki Y."/>
            <person name="Nishi S."/>
            <person name="Hori S."/>
            <person name="Arai W."/>
            <person name="Tsubouchi T."/>
            <person name="Morono Y."/>
            <person name="Uchiyama I."/>
            <person name="Ito T."/>
            <person name="Fujiyama A."/>
            <person name="Inagaki F."/>
            <person name="Takami H."/>
        </authorList>
    </citation>
    <scope>NUCLEOTIDE SEQUENCE</scope>
    <source>
        <strain evidence="2">Expedition CK06-06</strain>
    </source>
</reference>
<name>X0W7W2_9ZZZZ</name>
<dbReference type="EMBL" id="BARS01036944">
    <property type="protein sequence ID" value="GAG20698.1"/>
    <property type="molecule type" value="Genomic_DNA"/>
</dbReference>
<gene>
    <name evidence="2" type="ORF">S01H1_56711</name>
</gene>
<feature type="non-terminal residue" evidence="2">
    <location>
        <position position="257"/>
    </location>
</feature>
<evidence type="ECO:0000256" key="1">
    <source>
        <dbReference type="SAM" id="MobiDB-lite"/>
    </source>
</evidence>
<evidence type="ECO:0008006" key="3">
    <source>
        <dbReference type="Google" id="ProtNLM"/>
    </source>
</evidence>
<dbReference type="AlphaFoldDB" id="X0W7W2"/>
<protein>
    <recommendedName>
        <fullName evidence="3">LamG-like jellyroll fold domain-containing protein</fullName>
    </recommendedName>
</protein>
<sequence>VATGFSEATTYIGIKHGTYDLASGRKQAWEFMIDPVHKSWHSSASAAGDAADYSNPDTLDFLMGTVDFEKAWEQGLIAHWKMDEQTTDSAGSGDSIRDHSGTGLTGAVSASDSVPWAVGKWGGDDGALDVDTDEKVTVADNDYLDNLYAMTFMAWIRPDAQISASSVILGKHDGSNGYQLKGGTSGVVSLKLNANTTSGTVGTGTGQWYHVAATFTKKTKQVKTYVNGQIDNITTNAGLNMTVNASDLVIGDQFDGR</sequence>
<evidence type="ECO:0000313" key="2">
    <source>
        <dbReference type="EMBL" id="GAG20698.1"/>
    </source>
</evidence>
<dbReference type="SUPFAM" id="SSF49899">
    <property type="entry name" value="Concanavalin A-like lectins/glucanases"/>
    <property type="match status" value="1"/>
</dbReference>
<accession>X0W7W2</accession>
<organism evidence="2">
    <name type="scientific">marine sediment metagenome</name>
    <dbReference type="NCBI Taxonomy" id="412755"/>
    <lineage>
        <taxon>unclassified sequences</taxon>
        <taxon>metagenomes</taxon>
        <taxon>ecological metagenomes</taxon>
    </lineage>
</organism>
<dbReference type="InterPro" id="IPR013320">
    <property type="entry name" value="ConA-like_dom_sf"/>
</dbReference>